<protein>
    <recommendedName>
        <fullName evidence="3">Zn(2)-C6 fungal-type domain-containing protein</fullName>
    </recommendedName>
</protein>
<evidence type="ECO:0000313" key="4">
    <source>
        <dbReference type="EMBL" id="EAA30470.3"/>
    </source>
</evidence>
<keyword evidence="5" id="KW-1185">Reference proteome</keyword>
<keyword evidence="1" id="KW-0539">Nucleus</keyword>
<feature type="region of interest" description="Disordered" evidence="2">
    <location>
        <begin position="500"/>
        <end position="557"/>
    </location>
</feature>
<dbReference type="PROSITE" id="PS00463">
    <property type="entry name" value="ZN2_CY6_FUNGAL_1"/>
    <property type="match status" value="1"/>
</dbReference>
<evidence type="ECO:0000256" key="2">
    <source>
        <dbReference type="SAM" id="MobiDB-lite"/>
    </source>
</evidence>
<dbReference type="Pfam" id="PF11951">
    <property type="entry name" value="Fungal_trans_2"/>
    <property type="match status" value="1"/>
</dbReference>
<feature type="region of interest" description="Disordered" evidence="2">
    <location>
        <begin position="686"/>
        <end position="718"/>
    </location>
</feature>
<dbReference type="PANTHER" id="PTHR38791">
    <property type="entry name" value="ZN(II)2CYS6 TRANSCRIPTION FACTOR (EUROFUNG)-RELATED-RELATED"/>
    <property type="match status" value="1"/>
</dbReference>
<dbReference type="GO" id="GO:0000981">
    <property type="term" value="F:DNA-binding transcription factor activity, RNA polymerase II-specific"/>
    <property type="evidence" value="ECO:0007669"/>
    <property type="project" value="InterPro"/>
</dbReference>
<dbReference type="GeneID" id="3875853"/>
<feature type="compositionally biased region" description="Acidic residues" evidence="2">
    <location>
        <begin position="522"/>
        <end position="547"/>
    </location>
</feature>
<organism evidence="4 5">
    <name type="scientific">Neurospora crassa (strain ATCC 24698 / 74-OR23-1A / CBS 708.71 / DSM 1257 / FGSC 987)</name>
    <dbReference type="NCBI Taxonomy" id="367110"/>
    <lineage>
        <taxon>Eukaryota</taxon>
        <taxon>Fungi</taxon>
        <taxon>Dikarya</taxon>
        <taxon>Ascomycota</taxon>
        <taxon>Pezizomycotina</taxon>
        <taxon>Sordariomycetes</taxon>
        <taxon>Sordariomycetidae</taxon>
        <taxon>Sordariales</taxon>
        <taxon>Sordariaceae</taxon>
        <taxon>Neurospora</taxon>
    </lineage>
</organism>
<feature type="compositionally biased region" description="Low complexity" evidence="2">
    <location>
        <begin position="72"/>
        <end position="99"/>
    </location>
</feature>
<name>Q7S4P8_NEUCR</name>
<evidence type="ECO:0000256" key="1">
    <source>
        <dbReference type="ARBA" id="ARBA00023242"/>
    </source>
</evidence>
<dbReference type="Gene3D" id="4.10.240.10">
    <property type="entry name" value="Zn(2)-C6 fungal-type DNA-binding domain"/>
    <property type="match status" value="1"/>
</dbReference>
<feature type="region of interest" description="Disordered" evidence="2">
    <location>
        <begin position="343"/>
        <end position="368"/>
    </location>
</feature>
<accession>Q7S4P8</accession>
<dbReference type="SMART" id="SM00066">
    <property type="entry name" value="GAL4"/>
    <property type="match status" value="1"/>
</dbReference>
<evidence type="ECO:0000313" key="5">
    <source>
        <dbReference type="Proteomes" id="UP000001805"/>
    </source>
</evidence>
<dbReference type="CDD" id="cd00067">
    <property type="entry name" value="GAL4"/>
    <property type="match status" value="1"/>
</dbReference>
<dbReference type="HOGENOM" id="CLU_013866_4_0_1"/>
<dbReference type="InterPro" id="IPR001138">
    <property type="entry name" value="Zn2Cys6_DnaBD"/>
</dbReference>
<feature type="domain" description="Zn(2)-C6 fungal-type" evidence="3">
    <location>
        <begin position="10"/>
        <end position="38"/>
    </location>
</feature>
<dbReference type="EMBL" id="CM002242">
    <property type="protein sequence ID" value="EAA30470.3"/>
    <property type="molecule type" value="Genomic_DNA"/>
</dbReference>
<sequence length="730" mass="81510">MVYLGKPSNGCQVCRTRRIKCDETKPTCNQCLRARKQCPGYKDDFDLVFRNVTKATERRVQRANKKGKQKISAGSDGSSSGSGAPRSYSSPGASSSSSSVDGKRHFSLTSTARKAVRSPFELAVIPAIQIPTETQASCHFVSNFVLIPRQGTTRGFMDYLIPLMKTETMSSAPHLQFAFNACALASLGNRVKSDGIDFVASAHGEYAKALRATQAALVDRVKCTSDSVLATVLLLGMYENITAKKMGEFAWGSHIEGAIQLVKARGKKQLATQTGLQLFIAVRTQQIIHALTSGCPPIMGVDWWLPDNAVNDSYAAHCCRLNLQTSELRAEVTRLMTHGIAASAAGTSPSSPSSPRSSSAQSSPSSTYEQRTAQILSLMRRSQDLDRAVVDWMACLPPHWHYRTLCWQNYVANTDYAHAEVFPGRVDVYNDVWIASVWNMARVTRLILASITVRCAAWACSPVDYRTTPEYAHSARVCAEVIGDVLASVPYHLGWHYRTKKRRQQGQGQGQDRSNRNRNWNDDDEEEEEEEEEEDEGEENGEDDEQKEEQLSGFGCGEDDDGIKGLSGYFLTWPLACVMGQDYLTEDQRTWVRGRLRYIGQELGIRYANILAQLQVRIPSMLIRRDGLMAQPYPNVQDFQSLISLARNSPPIQPGYSLNPIQERERMQMEFMELKKKELLAKATGVAGKEGRYDETTNKSERMGNNDANSEERREEEEKVMVVARKWLTV</sequence>
<dbReference type="InterPro" id="IPR036864">
    <property type="entry name" value="Zn2-C6_fun-type_DNA-bd_sf"/>
</dbReference>
<dbReference type="VEuPathDB" id="FungiDB:NCU02386"/>
<dbReference type="KEGG" id="ncr:NCU02386"/>
<dbReference type="SUPFAM" id="SSF57701">
    <property type="entry name" value="Zn2/Cys6 DNA-binding domain"/>
    <property type="match status" value="1"/>
</dbReference>
<dbReference type="RefSeq" id="XP_959706.3">
    <property type="nucleotide sequence ID" value="XM_954613.3"/>
</dbReference>
<feature type="compositionally biased region" description="Low complexity" evidence="2">
    <location>
        <begin position="343"/>
        <end position="366"/>
    </location>
</feature>
<dbReference type="GO" id="GO:0008270">
    <property type="term" value="F:zinc ion binding"/>
    <property type="evidence" value="ECO:0007669"/>
    <property type="project" value="InterPro"/>
</dbReference>
<evidence type="ECO:0000259" key="3">
    <source>
        <dbReference type="PROSITE" id="PS50048"/>
    </source>
</evidence>
<feature type="compositionally biased region" description="Basic and acidic residues" evidence="2">
    <location>
        <begin position="689"/>
        <end position="718"/>
    </location>
</feature>
<dbReference type="Proteomes" id="UP000001805">
    <property type="component" value="Chromosome 7, Linkage Group VII"/>
</dbReference>
<dbReference type="InterPro" id="IPR053175">
    <property type="entry name" value="DHMBA_Reg_Transcription_Factor"/>
</dbReference>
<dbReference type="SMR" id="Q7S4P8"/>
<feature type="region of interest" description="Disordered" evidence="2">
    <location>
        <begin position="58"/>
        <end position="103"/>
    </location>
</feature>
<dbReference type="InterPro" id="IPR021858">
    <property type="entry name" value="Fun_TF"/>
</dbReference>
<dbReference type="STRING" id="367110.Q7S4P8"/>
<dbReference type="PANTHER" id="PTHR38791:SF13">
    <property type="entry name" value="ZN(2)-C6 FUNGAL-TYPE DOMAIN-CONTAINING PROTEIN"/>
    <property type="match status" value="1"/>
</dbReference>
<dbReference type="AlphaFoldDB" id="Q7S4P8"/>
<proteinExistence type="predicted"/>
<dbReference type="InParanoid" id="Q7S4P8"/>
<gene>
    <name evidence="4" type="ORF">NCU02386</name>
</gene>
<dbReference type="OrthoDB" id="4314040at2759"/>
<dbReference type="PROSITE" id="PS50048">
    <property type="entry name" value="ZN2_CY6_FUNGAL_2"/>
    <property type="match status" value="1"/>
</dbReference>
<reference evidence="4 5" key="1">
    <citation type="journal article" date="2003" name="Nature">
        <title>The genome sequence of the filamentous fungus Neurospora crassa.</title>
        <authorList>
            <person name="Galagan J.E."/>
            <person name="Calvo S.E."/>
            <person name="Borkovich K.A."/>
            <person name="Selker E.U."/>
            <person name="Read N.D."/>
            <person name="Jaffe D."/>
            <person name="FitzHugh W."/>
            <person name="Ma L.J."/>
            <person name="Smirnov S."/>
            <person name="Purcell S."/>
            <person name="Rehman B."/>
            <person name="Elkins T."/>
            <person name="Engels R."/>
            <person name="Wang S."/>
            <person name="Nielsen C.B."/>
            <person name="Butler J."/>
            <person name="Endrizzi M."/>
            <person name="Qui D."/>
            <person name="Ianakiev P."/>
            <person name="Bell-Pedersen D."/>
            <person name="Nelson M.A."/>
            <person name="Werner-Washburne M."/>
            <person name="Selitrennikoff C.P."/>
            <person name="Kinsey J.A."/>
            <person name="Braun E.L."/>
            <person name="Zelter A."/>
            <person name="Schulte U."/>
            <person name="Kothe G.O."/>
            <person name="Jedd G."/>
            <person name="Mewes W."/>
            <person name="Staben C."/>
            <person name="Marcotte E."/>
            <person name="Greenberg D."/>
            <person name="Roy A."/>
            <person name="Foley K."/>
            <person name="Naylor J."/>
            <person name="Stange-Thomann N."/>
            <person name="Barrett R."/>
            <person name="Gnerre S."/>
            <person name="Kamal M."/>
            <person name="Kamvysselis M."/>
            <person name="Mauceli E."/>
            <person name="Bielke C."/>
            <person name="Rudd S."/>
            <person name="Frishman D."/>
            <person name="Krystofova S."/>
            <person name="Rasmussen C."/>
            <person name="Metzenberg R.L."/>
            <person name="Perkins D.D."/>
            <person name="Kroken S."/>
            <person name="Cogoni C."/>
            <person name="Macino G."/>
            <person name="Catcheside D."/>
            <person name="Li W."/>
            <person name="Pratt R.J."/>
            <person name="Osmani S.A."/>
            <person name="DeSouza C.P."/>
            <person name="Glass L."/>
            <person name="Orbach M.J."/>
            <person name="Berglund J.A."/>
            <person name="Voelker R."/>
            <person name="Yarden O."/>
            <person name="Plamann M."/>
            <person name="Seiler S."/>
            <person name="Dunlap J."/>
            <person name="Radford A."/>
            <person name="Aramayo R."/>
            <person name="Natvig D.O."/>
            <person name="Alex L.A."/>
            <person name="Mannhaupt G."/>
            <person name="Ebbole D.J."/>
            <person name="Freitag M."/>
            <person name="Paulsen I."/>
            <person name="Sachs M.S."/>
            <person name="Lander E.S."/>
            <person name="Nusbaum C."/>
            <person name="Birren B."/>
        </authorList>
    </citation>
    <scope>NUCLEOTIDE SEQUENCE [LARGE SCALE GENOMIC DNA]</scope>
    <source>
        <strain evidence="5">ATCC 24698 / 74-OR23-1A / CBS 708.71 / DSM 1257 / FGSC 987</strain>
    </source>
</reference>
<dbReference type="Pfam" id="PF00172">
    <property type="entry name" value="Zn_clus"/>
    <property type="match status" value="1"/>
</dbReference>